<name>A0ABX5VED6_9BACT</name>
<evidence type="ECO:0000256" key="7">
    <source>
        <dbReference type="ARBA" id="ARBA00023173"/>
    </source>
</evidence>
<feature type="transmembrane region" description="Helical" evidence="10">
    <location>
        <begin position="179"/>
        <end position="203"/>
    </location>
</feature>
<feature type="transmembrane region" description="Helical" evidence="10">
    <location>
        <begin position="215"/>
        <end position="234"/>
    </location>
</feature>
<dbReference type="InterPro" id="IPR014743">
    <property type="entry name" value="Cl-channel_core"/>
</dbReference>
<accession>A0ABX5VED6</accession>
<feature type="transmembrane region" description="Helical" evidence="10">
    <location>
        <begin position="7"/>
        <end position="28"/>
    </location>
</feature>
<evidence type="ECO:0000256" key="6">
    <source>
        <dbReference type="ARBA" id="ARBA00023136"/>
    </source>
</evidence>
<dbReference type="PRINTS" id="PR00762">
    <property type="entry name" value="CLCHANNEL"/>
</dbReference>
<keyword evidence="7" id="KW-0869">Chloride channel</keyword>
<keyword evidence="2" id="KW-0813">Transport</keyword>
<dbReference type="Gene3D" id="1.10.3080.10">
    <property type="entry name" value="Clc chloride channel"/>
    <property type="match status" value="1"/>
</dbReference>
<evidence type="ECO:0000256" key="1">
    <source>
        <dbReference type="ARBA" id="ARBA00004141"/>
    </source>
</evidence>
<dbReference type="SUPFAM" id="SSF81340">
    <property type="entry name" value="Clc chloride channel"/>
    <property type="match status" value="1"/>
</dbReference>
<keyword evidence="6 10" id="KW-0472">Membrane</keyword>
<reference evidence="11 12" key="1">
    <citation type="submission" date="2019-05" db="EMBL/GenBank/DDBJ databases">
        <title>A comparative analysis of the Nautiliaceae.</title>
        <authorList>
            <person name="Grosche A."/>
            <person name="Smedile F."/>
            <person name="Vetriani C."/>
        </authorList>
    </citation>
    <scope>NUCLEOTIDE SEQUENCE [LARGE SCALE GENOMIC DNA]</scope>
    <source>
        <strain evidence="11 12">TB-2</strain>
    </source>
</reference>
<feature type="transmembrane region" description="Helical" evidence="10">
    <location>
        <begin position="89"/>
        <end position="113"/>
    </location>
</feature>
<keyword evidence="8" id="KW-0868">Chloride</keyword>
<dbReference type="Proteomes" id="UP000306825">
    <property type="component" value="Chromosome"/>
</dbReference>
<evidence type="ECO:0000256" key="2">
    <source>
        <dbReference type="ARBA" id="ARBA00022448"/>
    </source>
</evidence>
<proteinExistence type="predicted"/>
<feature type="transmembrane region" description="Helical" evidence="10">
    <location>
        <begin position="143"/>
        <end position="167"/>
    </location>
</feature>
<feature type="transmembrane region" description="Helical" evidence="10">
    <location>
        <begin position="383"/>
        <end position="404"/>
    </location>
</feature>
<evidence type="ECO:0000313" key="12">
    <source>
        <dbReference type="Proteomes" id="UP000306825"/>
    </source>
</evidence>
<evidence type="ECO:0000256" key="4">
    <source>
        <dbReference type="ARBA" id="ARBA00022989"/>
    </source>
</evidence>
<dbReference type="CDD" id="cd00400">
    <property type="entry name" value="Voltage_gated_ClC"/>
    <property type="match status" value="1"/>
</dbReference>
<keyword evidence="3 10" id="KW-0812">Transmembrane</keyword>
<keyword evidence="5" id="KW-0406">Ion transport</keyword>
<evidence type="ECO:0000256" key="5">
    <source>
        <dbReference type="ARBA" id="ARBA00023065"/>
    </source>
</evidence>
<dbReference type="PANTHER" id="PTHR43427:SF6">
    <property type="entry name" value="CHLORIDE CHANNEL PROTEIN CLC-E"/>
    <property type="match status" value="1"/>
</dbReference>
<dbReference type="InterPro" id="IPR050368">
    <property type="entry name" value="ClC-type_chloride_channel"/>
</dbReference>
<feature type="transmembrane region" description="Helical" evidence="10">
    <location>
        <begin position="296"/>
        <end position="315"/>
    </location>
</feature>
<protein>
    <submittedName>
        <fullName evidence="11">Chloride channel protein</fullName>
    </submittedName>
</protein>
<feature type="transmembrane region" description="Helical" evidence="10">
    <location>
        <begin position="322"/>
        <end position="344"/>
    </location>
</feature>
<dbReference type="EMBL" id="CP040463">
    <property type="protein sequence ID" value="QCT95306.1"/>
    <property type="molecule type" value="Genomic_DNA"/>
</dbReference>
<feature type="transmembrane region" description="Helical" evidence="10">
    <location>
        <begin position="350"/>
        <end position="376"/>
    </location>
</feature>
<dbReference type="RefSeq" id="WP_138323864.1">
    <property type="nucleotide sequence ID" value="NZ_CP040463.1"/>
</dbReference>
<evidence type="ECO:0000313" key="11">
    <source>
        <dbReference type="EMBL" id="QCT95306.1"/>
    </source>
</evidence>
<keyword evidence="4 10" id="KW-1133">Transmembrane helix</keyword>
<feature type="transmembrane region" description="Helical" evidence="10">
    <location>
        <begin position="48"/>
        <end position="68"/>
    </location>
</feature>
<dbReference type="InterPro" id="IPR001807">
    <property type="entry name" value="ClC"/>
</dbReference>
<feature type="transmembrane region" description="Helical" evidence="10">
    <location>
        <begin position="255"/>
        <end position="276"/>
    </location>
</feature>
<evidence type="ECO:0000256" key="10">
    <source>
        <dbReference type="SAM" id="Phobius"/>
    </source>
</evidence>
<gene>
    <name evidence="11" type="ORF">FE773_08905</name>
</gene>
<keyword evidence="9" id="KW-0407">Ion channel</keyword>
<evidence type="ECO:0000256" key="3">
    <source>
        <dbReference type="ARBA" id="ARBA00022692"/>
    </source>
</evidence>
<organism evidence="11 12">
    <name type="scientific">Caminibacter mediatlanticus TB-2</name>
    <dbReference type="NCBI Taxonomy" id="391592"/>
    <lineage>
        <taxon>Bacteria</taxon>
        <taxon>Pseudomonadati</taxon>
        <taxon>Campylobacterota</taxon>
        <taxon>Epsilonproteobacteria</taxon>
        <taxon>Nautiliales</taxon>
        <taxon>Nautiliaceae</taxon>
        <taxon>Caminibacter</taxon>
    </lineage>
</organism>
<comment type="subcellular location">
    <subcellularLocation>
        <location evidence="1">Membrane</location>
        <topology evidence="1">Multi-pass membrane protein</topology>
    </subcellularLocation>
</comment>
<dbReference type="Pfam" id="PF00654">
    <property type="entry name" value="Voltage_CLC"/>
    <property type="match status" value="1"/>
</dbReference>
<evidence type="ECO:0000256" key="9">
    <source>
        <dbReference type="ARBA" id="ARBA00023303"/>
    </source>
</evidence>
<evidence type="ECO:0000256" key="8">
    <source>
        <dbReference type="ARBA" id="ARBA00023214"/>
    </source>
</evidence>
<dbReference type="PANTHER" id="PTHR43427">
    <property type="entry name" value="CHLORIDE CHANNEL PROTEIN CLC-E"/>
    <property type="match status" value="1"/>
</dbReference>
<sequence length="420" mass="46761">MDELKKLFLGSIIVGVIAGGLVTLYGILCKVLQYFFYGDFENIENWPIWYFYLVPTLSIFIVNLLIKYDSSVREYGVAEIAEMIKSGKIILSIKSLILKIIASTLSIASGFAVGNEGPSAAIGAMVAYQVNRFLKLSKEKVEVLISVGAASGISAIFVSPITGIAFALENIAYKFFKDFATFIILGGMIAFSIGIYFLTPISFEYASGKLLEWRYILSLFLFIPVISVFIYLYLFLNKRILEFLREKFSNSKFDILFFSLIGGFTIGTLLLISPYAVFSGHEVVEFLMNNKLHLPLYLLILIIILRIIASSVSIFSNAVGGIFIALMSIGALIGYGFAEVLNIFNFNIEPFYFASIGAAIFIGVNMKLPFTAVVLAVEITYDYNVVVPVGIGVAFVSHIMSYHFNIRKFMLFTREKNENS</sequence>
<keyword evidence="12" id="KW-1185">Reference proteome</keyword>